<keyword evidence="2" id="KW-1185">Reference proteome</keyword>
<sequence length="222" mass="24458">MTRETELYAPVKSFLMGQGYEVKGEIGACDVVGVRGDDDPVIVELKTAFSLSLFHQGIARMAMTDDVYIAVPRKTGKPFQKALKENTVLCRRVGLGLITVRLSDNLVEVHTDPVPYAPRKSKKRKGRLLKEFARRVGDPNDGGATRHGLITAYRQDAIRCARFLAVHGASKGAKVAAWAEVPTATRLMRDNHYGWFEKVEKGVYALTAQGHKGLTDYGDLAV</sequence>
<dbReference type="AlphaFoldDB" id="A0A1H2QWK9"/>
<protein>
    <submittedName>
        <fullName evidence="1">Uncharacterized protein</fullName>
    </submittedName>
</protein>
<dbReference type="Pfam" id="PF09929">
    <property type="entry name" value="DUF2161"/>
    <property type="match status" value="1"/>
</dbReference>
<organism evidence="1 2">
    <name type="scientific">Litoreibacter albidus</name>
    <dbReference type="NCBI Taxonomy" id="670155"/>
    <lineage>
        <taxon>Bacteria</taxon>
        <taxon>Pseudomonadati</taxon>
        <taxon>Pseudomonadota</taxon>
        <taxon>Alphaproteobacteria</taxon>
        <taxon>Rhodobacterales</taxon>
        <taxon>Roseobacteraceae</taxon>
        <taxon>Litoreibacter</taxon>
    </lineage>
</organism>
<dbReference type="OrthoDB" id="9795163at2"/>
<dbReference type="InterPro" id="IPR018679">
    <property type="entry name" value="DUF2161"/>
</dbReference>
<evidence type="ECO:0000313" key="1">
    <source>
        <dbReference type="EMBL" id="SDW11582.1"/>
    </source>
</evidence>
<proteinExistence type="predicted"/>
<dbReference type="EMBL" id="FNOI01000001">
    <property type="protein sequence ID" value="SDW11582.1"/>
    <property type="molecule type" value="Genomic_DNA"/>
</dbReference>
<reference evidence="2" key="1">
    <citation type="submission" date="2016-10" db="EMBL/GenBank/DDBJ databases">
        <authorList>
            <person name="Varghese N."/>
            <person name="Submissions S."/>
        </authorList>
    </citation>
    <scope>NUCLEOTIDE SEQUENCE [LARGE SCALE GENOMIC DNA]</scope>
    <source>
        <strain evidence="2">DSM 26922</strain>
    </source>
</reference>
<dbReference type="STRING" id="670155.SAMN04488001_0316"/>
<dbReference type="RefSeq" id="WP_089943386.1">
    <property type="nucleotide sequence ID" value="NZ_FNOI01000001.1"/>
</dbReference>
<evidence type="ECO:0000313" key="2">
    <source>
        <dbReference type="Proteomes" id="UP000199441"/>
    </source>
</evidence>
<name>A0A1H2QWK9_9RHOB</name>
<accession>A0A1H2QWK9</accession>
<gene>
    <name evidence="1" type="ORF">SAMN04488001_0316</name>
</gene>
<dbReference type="Proteomes" id="UP000199441">
    <property type="component" value="Unassembled WGS sequence"/>
</dbReference>